<dbReference type="Proteomes" id="UP000000311">
    <property type="component" value="Unassembled WGS sequence"/>
</dbReference>
<evidence type="ECO:0000256" key="4">
    <source>
        <dbReference type="ARBA" id="ARBA00013179"/>
    </source>
</evidence>
<reference evidence="10 11" key="1">
    <citation type="journal article" date="2010" name="Science">
        <title>Genomic comparison of the ants Camponotus floridanus and Harpegnathos saltator.</title>
        <authorList>
            <person name="Bonasio R."/>
            <person name="Zhang G."/>
            <person name="Ye C."/>
            <person name="Mutti N.S."/>
            <person name="Fang X."/>
            <person name="Qin N."/>
            <person name="Donahue G."/>
            <person name="Yang P."/>
            <person name="Li Q."/>
            <person name="Li C."/>
            <person name="Zhang P."/>
            <person name="Huang Z."/>
            <person name="Berger S.L."/>
            <person name="Reinberg D."/>
            <person name="Wang J."/>
            <person name="Liebig J."/>
        </authorList>
    </citation>
    <scope>NUCLEOTIDE SEQUENCE [LARGE SCALE GENOMIC DNA]</scope>
    <source>
        <strain evidence="11">C129</strain>
    </source>
</reference>
<dbReference type="InParanoid" id="E2ASV0"/>
<evidence type="ECO:0000256" key="8">
    <source>
        <dbReference type="RuleBase" id="RU004262"/>
    </source>
</evidence>
<dbReference type="InterPro" id="IPR029058">
    <property type="entry name" value="AB_hydrolase_fold"/>
</dbReference>
<dbReference type="AlphaFoldDB" id="E2ASV0"/>
<gene>
    <name evidence="10" type="ORF">EAG_01890</name>
</gene>
<dbReference type="EMBL" id="GL442363">
    <property type="protein sequence ID" value="EFN63482.1"/>
    <property type="molecule type" value="Genomic_DNA"/>
</dbReference>
<dbReference type="GO" id="GO:0005615">
    <property type="term" value="C:extracellular space"/>
    <property type="evidence" value="ECO:0007669"/>
    <property type="project" value="TreeGrafter"/>
</dbReference>
<dbReference type="PANTHER" id="PTHR11610:SF173">
    <property type="entry name" value="LIPASE DOMAIN-CONTAINING PROTEIN-RELATED"/>
    <property type="match status" value="1"/>
</dbReference>
<evidence type="ECO:0000259" key="9">
    <source>
        <dbReference type="Pfam" id="PF00151"/>
    </source>
</evidence>
<protein>
    <recommendedName>
        <fullName evidence="4">phospholipase A1</fullName>
        <ecNumber evidence="4">3.1.1.32</ecNumber>
    </recommendedName>
</protein>
<proteinExistence type="inferred from homology"/>
<evidence type="ECO:0000256" key="2">
    <source>
        <dbReference type="ARBA" id="ARBA00004613"/>
    </source>
</evidence>
<dbReference type="GO" id="GO:0017171">
    <property type="term" value="F:serine hydrolase activity"/>
    <property type="evidence" value="ECO:0007669"/>
    <property type="project" value="TreeGrafter"/>
</dbReference>
<comment type="catalytic activity">
    <reaction evidence="1">
        <text>a 1,2-diacyl-sn-glycero-3-phosphocholine + H2O = a 2-acyl-sn-glycero-3-phosphocholine + a fatty acid + H(+)</text>
        <dbReference type="Rhea" id="RHEA:18689"/>
        <dbReference type="ChEBI" id="CHEBI:15377"/>
        <dbReference type="ChEBI" id="CHEBI:15378"/>
        <dbReference type="ChEBI" id="CHEBI:28868"/>
        <dbReference type="ChEBI" id="CHEBI:57643"/>
        <dbReference type="ChEBI" id="CHEBI:57875"/>
        <dbReference type="EC" id="3.1.1.32"/>
    </reaction>
</comment>
<dbReference type="GO" id="GO:0008970">
    <property type="term" value="F:phospholipase A1 activity"/>
    <property type="evidence" value="ECO:0007669"/>
    <property type="project" value="UniProtKB-EC"/>
</dbReference>
<comment type="subcellular location">
    <subcellularLocation>
        <location evidence="2">Secreted</location>
    </subcellularLocation>
</comment>
<keyword evidence="11" id="KW-1185">Reference proteome</keyword>
<evidence type="ECO:0000313" key="11">
    <source>
        <dbReference type="Proteomes" id="UP000000311"/>
    </source>
</evidence>
<sequence length="277" mass="30230">MDGNYTLFADDHGTSYMIDESEPVPTAAELAEIEESALDTFFSLFTRNNPKNGQQLIVNDKESVNNSFWNPERPTSFYVHGWRGNISSGSPSTLIRDAYLSTDDCNVILVDWQKAASNLWYWKVARSVPFVAKHVTKMINFLEKEAGLDTSRLRLVGHSLGGHIVGLAARGADSRVAEVMALDPAKPAFISKGPGERVDITDAVKVQGIHTSSIGLGKAIGDSDFYPNGGILQPGCSIIIPACAHERAWQYYAESIKNPTGFRAGNVFMGGPKFDSK</sequence>
<evidence type="ECO:0000256" key="5">
    <source>
        <dbReference type="ARBA" id="ARBA00022525"/>
    </source>
</evidence>
<dbReference type="PRINTS" id="PR00821">
    <property type="entry name" value="TAGLIPASE"/>
</dbReference>
<dbReference type="PANTHER" id="PTHR11610">
    <property type="entry name" value="LIPASE"/>
    <property type="match status" value="1"/>
</dbReference>
<evidence type="ECO:0000256" key="3">
    <source>
        <dbReference type="ARBA" id="ARBA00010701"/>
    </source>
</evidence>
<dbReference type="InterPro" id="IPR033906">
    <property type="entry name" value="Lipase_N"/>
</dbReference>
<evidence type="ECO:0000256" key="7">
    <source>
        <dbReference type="ARBA" id="ARBA00023157"/>
    </source>
</evidence>
<keyword evidence="7" id="KW-1015">Disulfide bond</keyword>
<dbReference type="InterPro" id="IPR013818">
    <property type="entry name" value="Lipase"/>
</dbReference>
<dbReference type="Pfam" id="PF00151">
    <property type="entry name" value="Lipase"/>
    <property type="match status" value="1"/>
</dbReference>
<dbReference type="GO" id="GO:0016042">
    <property type="term" value="P:lipid catabolic process"/>
    <property type="evidence" value="ECO:0007669"/>
    <property type="project" value="TreeGrafter"/>
</dbReference>
<name>E2ASV0_CAMFO</name>
<dbReference type="OrthoDB" id="199913at2759"/>
<dbReference type="SUPFAM" id="SSF53474">
    <property type="entry name" value="alpha/beta-Hydrolases"/>
    <property type="match status" value="1"/>
</dbReference>
<dbReference type="CDD" id="cd00707">
    <property type="entry name" value="Pancreat_lipase_like"/>
    <property type="match status" value="1"/>
</dbReference>
<comment type="similarity">
    <text evidence="3 8">Belongs to the AB hydrolase superfamily. Lipase family.</text>
</comment>
<evidence type="ECO:0000256" key="1">
    <source>
        <dbReference type="ARBA" id="ARBA00000111"/>
    </source>
</evidence>
<accession>E2ASV0</accession>
<dbReference type="Gene3D" id="3.40.50.1820">
    <property type="entry name" value="alpha/beta hydrolase"/>
    <property type="match status" value="1"/>
</dbReference>
<dbReference type="OMA" id="CGNYESA"/>
<evidence type="ECO:0000313" key="10">
    <source>
        <dbReference type="EMBL" id="EFN63482.1"/>
    </source>
</evidence>
<evidence type="ECO:0000256" key="6">
    <source>
        <dbReference type="ARBA" id="ARBA00022801"/>
    </source>
</evidence>
<dbReference type="InterPro" id="IPR000734">
    <property type="entry name" value="TAG_lipase"/>
</dbReference>
<keyword evidence="6" id="KW-0378">Hydrolase</keyword>
<dbReference type="EC" id="3.1.1.32" evidence="4"/>
<organism evidence="11">
    <name type="scientific">Camponotus floridanus</name>
    <name type="common">Florida carpenter ant</name>
    <dbReference type="NCBI Taxonomy" id="104421"/>
    <lineage>
        <taxon>Eukaryota</taxon>
        <taxon>Metazoa</taxon>
        <taxon>Ecdysozoa</taxon>
        <taxon>Arthropoda</taxon>
        <taxon>Hexapoda</taxon>
        <taxon>Insecta</taxon>
        <taxon>Pterygota</taxon>
        <taxon>Neoptera</taxon>
        <taxon>Endopterygota</taxon>
        <taxon>Hymenoptera</taxon>
        <taxon>Apocrita</taxon>
        <taxon>Aculeata</taxon>
        <taxon>Formicoidea</taxon>
        <taxon>Formicidae</taxon>
        <taxon>Formicinae</taxon>
        <taxon>Camponotus</taxon>
    </lineage>
</organism>
<keyword evidence="5" id="KW-0964">Secreted</keyword>
<feature type="domain" description="Lipase" evidence="9">
    <location>
        <begin position="31"/>
        <end position="264"/>
    </location>
</feature>